<evidence type="ECO:0000259" key="9">
    <source>
        <dbReference type="PROSITE" id="PS51387"/>
    </source>
</evidence>
<dbReference type="PANTHER" id="PTHR46568:SF1">
    <property type="entry name" value="ALKYLDIHYDROXYACETONEPHOSPHATE SYNTHASE, PEROXISOMAL"/>
    <property type="match status" value="1"/>
</dbReference>
<evidence type="ECO:0000256" key="6">
    <source>
        <dbReference type="PIRSR" id="PIRSR625650-2"/>
    </source>
</evidence>
<dbReference type="Gene3D" id="3.30.70.3450">
    <property type="match status" value="1"/>
</dbReference>
<comment type="similarity">
    <text evidence="1">Belongs to the FAD-binding oxidoreductase/transferase type 4 family.</text>
</comment>
<dbReference type="Gene3D" id="3.30.300.330">
    <property type="match status" value="1"/>
</dbReference>
<feature type="site" description="Important for enzyme activity" evidence="8">
    <location>
        <position position="299"/>
    </location>
</feature>
<dbReference type="InterPro" id="IPR025650">
    <property type="entry name" value="Alkyl-DHAP_Synthase"/>
</dbReference>
<accession>A0A2S6IPE3</accession>
<dbReference type="InterPro" id="IPR036318">
    <property type="entry name" value="FAD-bd_PCMH-like_sf"/>
</dbReference>
<feature type="binding site" evidence="7">
    <location>
        <begin position="197"/>
        <end position="200"/>
    </location>
    <ligand>
        <name>FAD</name>
        <dbReference type="ChEBI" id="CHEBI:57692"/>
    </ligand>
</feature>
<evidence type="ECO:0000313" key="10">
    <source>
        <dbReference type="EMBL" id="PPK96113.1"/>
    </source>
</evidence>
<dbReference type="InterPro" id="IPR016166">
    <property type="entry name" value="FAD-bd_PCMH"/>
</dbReference>
<evidence type="ECO:0000256" key="5">
    <source>
        <dbReference type="PIRSR" id="PIRSR625650-1"/>
    </source>
</evidence>
<dbReference type="GO" id="GO:0071949">
    <property type="term" value="F:FAD binding"/>
    <property type="evidence" value="ECO:0007669"/>
    <property type="project" value="InterPro"/>
</dbReference>
<dbReference type="Gene3D" id="1.10.45.10">
    <property type="entry name" value="Vanillyl-alcohol Oxidase, Chain A, domain 4"/>
    <property type="match status" value="1"/>
</dbReference>
<organism evidence="10 11">
    <name type="scientific">Kineococcus xinjiangensis</name>
    <dbReference type="NCBI Taxonomy" id="512762"/>
    <lineage>
        <taxon>Bacteria</taxon>
        <taxon>Bacillati</taxon>
        <taxon>Actinomycetota</taxon>
        <taxon>Actinomycetes</taxon>
        <taxon>Kineosporiales</taxon>
        <taxon>Kineosporiaceae</taxon>
        <taxon>Kineococcus</taxon>
    </lineage>
</organism>
<evidence type="ECO:0000256" key="8">
    <source>
        <dbReference type="PIRSR" id="PIRSR625650-4"/>
    </source>
</evidence>
<dbReference type="GO" id="GO:0008609">
    <property type="term" value="F:alkylglycerone-phosphate synthase activity"/>
    <property type="evidence" value="ECO:0007669"/>
    <property type="project" value="InterPro"/>
</dbReference>
<dbReference type="AlphaFoldDB" id="A0A2S6IPE3"/>
<dbReference type="Gene3D" id="3.30.43.10">
    <property type="entry name" value="Uridine Diphospho-n-acetylenolpyruvylglucosamine Reductase, domain 2"/>
    <property type="match status" value="1"/>
</dbReference>
<keyword evidence="11" id="KW-1185">Reference proteome</keyword>
<dbReference type="PROSITE" id="PS51387">
    <property type="entry name" value="FAD_PCMH"/>
    <property type="match status" value="1"/>
</dbReference>
<evidence type="ECO:0000256" key="4">
    <source>
        <dbReference type="ARBA" id="ARBA00023002"/>
    </source>
</evidence>
<dbReference type="GO" id="GO:0016491">
    <property type="term" value="F:oxidoreductase activity"/>
    <property type="evidence" value="ECO:0007669"/>
    <property type="project" value="UniProtKB-KW"/>
</dbReference>
<protein>
    <submittedName>
        <fullName evidence="10">Alkyldihydroxyacetonephosphate synthase</fullName>
    </submittedName>
</protein>
<dbReference type="Gene3D" id="3.30.465.10">
    <property type="match status" value="1"/>
</dbReference>
<dbReference type="PANTHER" id="PTHR46568">
    <property type="entry name" value="ALKYLDIHYDROXYACETONEPHOSPHATE SYNTHASE, PEROXISOMAL"/>
    <property type="match status" value="1"/>
</dbReference>
<name>A0A2S6IPE3_9ACTN</name>
<dbReference type="Pfam" id="PF02913">
    <property type="entry name" value="FAD-oxidase_C"/>
    <property type="match status" value="1"/>
</dbReference>
<dbReference type="InterPro" id="IPR006094">
    <property type="entry name" value="Oxid_FAD_bind_N"/>
</dbReference>
<evidence type="ECO:0000256" key="1">
    <source>
        <dbReference type="ARBA" id="ARBA00008000"/>
    </source>
</evidence>
<dbReference type="RefSeq" id="WP_104432480.1">
    <property type="nucleotide sequence ID" value="NZ_PTJD01000005.1"/>
</dbReference>
<proteinExistence type="inferred from homology"/>
<keyword evidence="2" id="KW-0285">Flavoprotein</keyword>
<dbReference type="Proteomes" id="UP000239485">
    <property type="component" value="Unassembled WGS sequence"/>
</dbReference>
<evidence type="ECO:0000313" key="11">
    <source>
        <dbReference type="Proteomes" id="UP000239485"/>
    </source>
</evidence>
<feature type="binding site" evidence="6">
    <location>
        <position position="385"/>
    </location>
    <ligand>
        <name>substrate</name>
    </ligand>
</feature>
<keyword evidence="3 7" id="KW-0274">FAD</keyword>
<dbReference type="Pfam" id="PF01565">
    <property type="entry name" value="FAD_binding_4"/>
    <property type="match status" value="1"/>
</dbReference>
<evidence type="ECO:0000256" key="2">
    <source>
        <dbReference type="ARBA" id="ARBA00022630"/>
    </source>
</evidence>
<sequence>MERWNGWGDPDHDVALPAALPGLLLHELGPGTPPQDALLADVLGAAPPPRLPAGDGFSTDALDRVLHARGQSFPDLVALRSGQLGTLPDAVAHPSSAAEVRALLERASAAGAVVVPYGGGTSVVGGISAPPGDAPVLTVDVRRMQQLHALDEHSRLATFGAGVAGPQVEARLRAHGHTLGHYPQSFERSTLGGWVATRSSGQQSLGFGRIEDLFAGGRLEAPAGTLELQPFPASAAGPDLRQAVLGSEGRLGILTDVTVRVRRLPEADVVAGAFLPSWDSAVTVARTLVQDGTPLSMVRLSTPAETAASLLMGGRAGRAMAAALDLRRLGGQRCLLLFGVTGGAGTVRSARRHVTHVVRAAGGVGAGTPIGRSWQRGRFSAPYLRNHLWERGYGVDTVETAAVWSSVPGLVERLEAALHGALEERVHVGTHLSHVYRSGSSVYTTFVFRLCPDPAETLQRWARLKAAALRAIAEGGGTLSHQHGVGLDHRDALPAEKGPLGMAALAALTTAFDPAGLLNPGKLLR</sequence>
<reference evidence="10 11" key="1">
    <citation type="submission" date="2018-02" db="EMBL/GenBank/DDBJ databases">
        <title>Genomic Encyclopedia of Archaeal and Bacterial Type Strains, Phase II (KMG-II): from individual species to whole genera.</title>
        <authorList>
            <person name="Goeker M."/>
        </authorList>
    </citation>
    <scope>NUCLEOTIDE SEQUENCE [LARGE SCALE GENOMIC DNA]</scope>
    <source>
        <strain evidence="10 11">DSM 22857</strain>
    </source>
</reference>
<dbReference type="EMBL" id="PTJD01000005">
    <property type="protein sequence ID" value="PPK96113.1"/>
    <property type="molecule type" value="Genomic_DNA"/>
</dbReference>
<evidence type="ECO:0000256" key="3">
    <source>
        <dbReference type="ARBA" id="ARBA00022827"/>
    </source>
</evidence>
<dbReference type="InterPro" id="IPR016171">
    <property type="entry name" value="Vanillyl_alc_oxidase_C-sub2"/>
</dbReference>
<evidence type="ECO:0000256" key="7">
    <source>
        <dbReference type="PIRSR" id="PIRSR625650-3"/>
    </source>
</evidence>
<gene>
    <name evidence="10" type="ORF">CLV92_105215</name>
</gene>
<dbReference type="GO" id="GO:0008610">
    <property type="term" value="P:lipid biosynthetic process"/>
    <property type="evidence" value="ECO:0007669"/>
    <property type="project" value="InterPro"/>
</dbReference>
<dbReference type="InterPro" id="IPR016164">
    <property type="entry name" value="FAD-linked_Oxase-like_C"/>
</dbReference>
<dbReference type="SUPFAM" id="SSF56176">
    <property type="entry name" value="FAD-binding/transporter-associated domain-like"/>
    <property type="match status" value="1"/>
</dbReference>
<dbReference type="OrthoDB" id="9811557at2"/>
<feature type="active site" description="Proton donor/acceptor" evidence="5">
    <location>
        <position position="443"/>
    </location>
</feature>
<feature type="binding site" evidence="7">
    <location>
        <begin position="116"/>
        <end position="122"/>
    </location>
    <ligand>
        <name>FAD</name>
        <dbReference type="ChEBI" id="CHEBI:57692"/>
    </ligand>
</feature>
<dbReference type="InterPro" id="IPR016169">
    <property type="entry name" value="FAD-bd_PCMH_sub2"/>
</dbReference>
<feature type="domain" description="FAD-binding PCMH-type" evidence="9">
    <location>
        <begin position="84"/>
        <end position="264"/>
    </location>
</feature>
<comment type="cofactor">
    <cofactor evidence="7">
        <name>FAD</name>
        <dbReference type="ChEBI" id="CHEBI:57692"/>
    </cofactor>
</comment>
<comment type="caution">
    <text evidence="10">The sequence shown here is derived from an EMBL/GenBank/DDBJ whole genome shotgun (WGS) entry which is preliminary data.</text>
</comment>
<dbReference type="InterPro" id="IPR016167">
    <property type="entry name" value="FAD-bd_PCMH_sub1"/>
</dbReference>
<dbReference type="SUPFAM" id="SSF55103">
    <property type="entry name" value="FAD-linked oxidases, C-terminal domain"/>
    <property type="match status" value="1"/>
</dbReference>
<dbReference type="InterPro" id="IPR004113">
    <property type="entry name" value="FAD-bd_oxidored_4_C"/>
</dbReference>
<keyword evidence="4" id="KW-0560">Oxidoreductase</keyword>